<evidence type="ECO:0000256" key="8">
    <source>
        <dbReference type="ARBA" id="ARBA00023014"/>
    </source>
</evidence>
<evidence type="ECO:0000259" key="11">
    <source>
        <dbReference type="PROSITE" id="PS51384"/>
    </source>
</evidence>
<dbReference type="GO" id="GO:0030151">
    <property type="term" value="F:molybdenum ion binding"/>
    <property type="evidence" value="ECO:0007669"/>
    <property type="project" value="InterPro"/>
</dbReference>
<dbReference type="Gene3D" id="3.10.20.30">
    <property type="match status" value="1"/>
</dbReference>
<evidence type="ECO:0000256" key="3">
    <source>
        <dbReference type="ARBA" id="ARBA00022643"/>
    </source>
</evidence>
<dbReference type="EMBL" id="KZ613481">
    <property type="protein sequence ID" value="PMD21501.1"/>
    <property type="molecule type" value="Genomic_DNA"/>
</dbReference>
<feature type="domain" description="2Fe-2S ferredoxin-type" evidence="9">
    <location>
        <begin position="476"/>
        <end position="559"/>
    </location>
</feature>
<keyword evidence="3" id="KW-0288">FMN</keyword>
<dbReference type="AlphaFoldDB" id="A0A2J6Q5J9"/>
<dbReference type="PANTHER" id="PTHR30212:SF2">
    <property type="entry name" value="PROTEIN YIIM"/>
    <property type="match status" value="1"/>
</dbReference>
<dbReference type="SUPFAM" id="SSF52343">
    <property type="entry name" value="Ferredoxin reductase-like, C-terminal NADP-linked domain"/>
    <property type="match status" value="1"/>
</dbReference>
<reference evidence="12 13" key="1">
    <citation type="submission" date="2016-05" db="EMBL/GenBank/DDBJ databases">
        <title>A degradative enzymes factory behind the ericoid mycorrhizal symbiosis.</title>
        <authorList>
            <consortium name="DOE Joint Genome Institute"/>
            <person name="Martino E."/>
            <person name="Morin E."/>
            <person name="Grelet G."/>
            <person name="Kuo A."/>
            <person name="Kohler A."/>
            <person name="Daghino S."/>
            <person name="Barry K."/>
            <person name="Choi C."/>
            <person name="Cichocki N."/>
            <person name="Clum A."/>
            <person name="Copeland A."/>
            <person name="Hainaut M."/>
            <person name="Haridas S."/>
            <person name="Labutti K."/>
            <person name="Lindquist E."/>
            <person name="Lipzen A."/>
            <person name="Khouja H.-R."/>
            <person name="Murat C."/>
            <person name="Ohm R."/>
            <person name="Olson A."/>
            <person name="Spatafora J."/>
            <person name="Veneault-Fourrey C."/>
            <person name="Henrissat B."/>
            <person name="Grigoriev I."/>
            <person name="Martin F."/>
            <person name="Perotto S."/>
        </authorList>
    </citation>
    <scope>NUCLEOTIDE SEQUENCE [LARGE SCALE GENOMIC DNA]</scope>
    <source>
        <strain evidence="12 13">UAMH 7357</strain>
    </source>
</reference>
<dbReference type="PROSITE" id="PS51085">
    <property type="entry name" value="2FE2S_FER_2"/>
    <property type="match status" value="1"/>
</dbReference>
<keyword evidence="2" id="KW-0285">Flavoprotein</keyword>
<keyword evidence="13" id="KW-1185">Reference proteome</keyword>
<dbReference type="OrthoDB" id="5390at2759"/>
<dbReference type="InterPro" id="IPR017927">
    <property type="entry name" value="FAD-bd_FR_type"/>
</dbReference>
<evidence type="ECO:0000256" key="1">
    <source>
        <dbReference type="ARBA" id="ARBA00001917"/>
    </source>
</evidence>
<dbReference type="PROSITE" id="PS51384">
    <property type="entry name" value="FAD_FR"/>
    <property type="match status" value="1"/>
</dbReference>
<proteinExistence type="predicted"/>
<dbReference type="Pfam" id="PF00111">
    <property type="entry name" value="Fer2"/>
    <property type="match status" value="1"/>
</dbReference>
<keyword evidence="4" id="KW-0001">2Fe-2S</keyword>
<dbReference type="InterPro" id="IPR005302">
    <property type="entry name" value="MoCF_Sase_C"/>
</dbReference>
<dbReference type="InterPro" id="IPR001041">
    <property type="entry name" value="2Fe-2S_ferredoxin-type"/>
</dbReference>
<dbReference type="PANTHER" id="PTHR30212">
    <property type="entry name" value="PROTEIN YIIM"/>
    <property type="match status" value="1"/>
</dbReference>
<dbReference type="PROSITE" id="PS00197">
    <property type="entry name" value="2FE2S_FER_1"/>
    <property type="match status" value="1"/>
</dbReference>
<dbReference type="Gene3D" id="3.40.50.80">
    <property type="entry name" value="Nucleotide-binding domain of ferredoxin-NADP reductase (FNR) module"/>
    <property type="match status" value="1"/>
</dbReference>
<sequence length="559" mass="62614">MGSITPTSPLPPTRILQLRAGRVIKNQFNIPNLDSAIFKVSLPPKPVYLGPLGLTGDAQGAPTHGGLEKAFMHYCSAHYTYWKRELPESEKLIRYGGFGENLLTSPDDGYNEHTICVGDIFEIGENGVRIQVTQPRQPCFKLNHRFEVRDMALRAQNNNMTGWHHRVLVPGYIQPGDEMRLVERINPEWYLSRLQYYMYVDRENMEIMRELLELEGLGEETRDIFKLRVEKGKYRNENDRLIGNQEALLKWSEYKLIEKRKETETISSFVFTASEKVDNPIKVIPGAHVRVKLGPKSGNLVRAYSVVEGDSNTFTLGIAHDTNSRGGSKFMHKQLSVGDELVFSKMASDFPLREDGECEEHIFIAGGVGITAFLASARFTKEHRQKFKLYYAMKRENEIAFKSILDRLDGNVQLCISENGTRLDIAKILGQASKKTHIYVCGPSRLLDSVYTIAKSLNFPQTSISSEAFAISTGGDPFTVEVSDQGKMLEVKEESLLDVLRSAGFDVASSCEVGNCGTCRIGVRKGTVLHRGTGLLEEEKKGMMLSCVSRGVGTLVLDL</sequence>
<dbReference type="InterPro" id="IPR039261">
    <property type="entry name" value="FNR_nucleotide-bd"/>
</dbReference>
<dbReference type="CDD" id="cd06185">
    <property type="entry name" value="PDR_like"/>
    <property type="match status" value="1"/>
</dbReference>
<dbReference type="Gene3D" id="2.40.30.10">
    <property type="entry name" value="Translation factors"/>
    <property type="match status" value="1"/>
</dbReference>
<feature type="domain" description="FAD-binding FR-type" evidence="11">
    <location>
        <begin position="249"/>
        <end position="353"/>
    </location>
</feature>
<evidence type="ECO:0000313" key="12">
    <source>
        <dbReference type="EMBL" id="PMD21501.1"/>
    </source>
</evidence>
<dbReference type="Proteomes" id="UP000235672">
    <property type="component" value="Unassembled WGS sequence"/>
</dbReference>
<dbReference type="CDD" id="cd00207">
    <property type="entry name" value="fer2"/>
    <property type="match status" value="1"/>
</dbReference>
<dbReference type="InterPro" id="IPR011037">
    <property type="entry name" value="Pyrv_Knase-like_insert_dom_sf"/>
</dbReference>
<comment type="cofactor">
    <cofactor evidence="1">
        <name>FMN</name>
        <dbReference type="ChEBI" id="CHEBI:58210"/>
    </cofactor>
</comment>
<dbReference type="InterPro" id="IPR054582">
    <property type="entry name" value="DmmA-like_N"/>
</dbReference>
<keyword evidence="8" id="KW-0411">Iron-sulfur</keyword>
<keyword evidence="6" id="KW-0560">Oxidoreductase</keyword>
<organism evidence="12 13">
    <name type="scientific">Hyaloscypha hepaticicola</name>
    <dbReference type="NCBI Taxonomy" id="2082293"/>
    <lineage>
        <taxon>Eukaryota</taxon>
        <taxon>Fungi</taxon>
        <taxon>Dikarya</taxon>
        <taxon>Ascomycota</taxon>
        <taxon>Pezizomycotina</taxon>
        <taxon>Leotiomycetes</taxon>
        <taxon>Helotiales</taxon>
        <taxon>Hyaloscyphaceae</taxon>
        <taxon>Hyaloscypha</taxon>
    </lineage>
</organism>
<name>A0A2J6Q5J9_9HELO</name>
<evidence type="ECO:0000259" key="9">
    <source>
        <dbReference type="PROSITE" id="PS51085"/>
    </source>
</evidence>
<dbReference type="InterPro" id="IPR005163">
    <property type="entry name" value="Tri_helical_YiiM-like"/>
</dbReference>
<dbReference type="SUPFAM" id="SSF50800">
    <property type="entry name" value="PK beta-barrel domain-like"/>
    <property type="match status" value="1"/>
</dbReference>
<dbReference type="Pfam" id="PF03475">
    <property type="entry name" value="YiiM_3-alpha"/>
    <property type="match status" value="1"/>
</dbReference>
<evidence type="ECO:0000256" key="6">
    <source>
        <dbReference type="ARBA" id="ARBA00023002"/>
    </source>
</evidence>
<dbReference type="Gene3D" id="2.40.33.20">
    <property type="entry name" value="PK beta-barrel domain-like"/>
    <property type="match status" value="1"/>
</dbReference>
<protein>
    <submittedName>
        <fullName evidence="12">3-chlorobenzoate-3,4-dioxygenase reductase subunit</fullName>
    </submittedName>
</protein>
<dbReference type="GO" id="GO:0051213">
    <property type="term" value="F:dioxygenase activity"/>
    <property type="evidence" value="ECO:0007669"/>
    <property type="project" value="UniProtKB-KW"/>
</dbReference>
<dbReference type="GO" id="GO:0030170">
    <property type="term" value="F:pyridoxal phosphate binding"/>
    <property type="evidence" value="ECO:0007669"/>
    <property type="project" value="InterPro"/>
</dbReference>
<feature type="domain" description="MOSC" evidence="10">
    <location>
        <begin position="41"/>
        <end position="182"/>
    </location>
</feature>
<accession>A0A2J6Q5J9</accession>
<dbReference type="InterPro" id="IPR036010">
    <property type="entry name" value="2Fe-2S_ferredoxin-like_sf"/>
</dbReference>
<evidence type="ECO:0000256" key="5">
    <source>
        <dbReference type="ARBA" id="ARBA00022723"/>
    </source>
</evidence>
<dbReference type="PRINTS" id="PR00409">
    <property type="entry name" value="PHDIOXRDTASE"/>
</dbReference>
<dbReference type="InterPro" id="IPR012675">
    <property type="entry name" value="Beta-grasp_dom_sf"/>
</dbReference>
<keyword evidence="12" id="KW-0223">Dioxygenase</keyword>
<dbReference type="InterPro" id="IPR017938">
    <property type="entry name" value="Riboflavin_synthase-like_b-brl"/>
</dbReference>
<dbReference type="GO" id="GO:0051537">
    <property type="term" value="F:2 iron, 2 sulfur cluster binding"/>
    <property type="evidence" value="ECO:0007669"/>
    <property type="project" value="UniProtKB-KW"/>
</dbReference>
<evidence type="ECO:0000313" key="13">
    <source>
        <dbReference type="Proteomes" id="UP000235672"/>
    </source>
</evidence>
<evidence type="ECO:0000259" key="10">
    <source>
        <dbReference type="PROSITE" id="PS51340"/>
    </source>
</evidence>
<dbReference type="SUPFAM" id="SSF54292">
    <property type="entry name" value="2Fe-2S ferredoxin-like"/>
    <property type="match status" value="1"/>
</dbReference>
<dbReference type="Pfam" id="PF22290">
    <property type="entry name" value="DmmA-like_N"/>
    <property type="match status" value="1"/>
</dbReference>
<gene>
    <name evidence="12" type="ORF">NA56DRAFT_659048</name>
</gene>
<keyword evidence="5" id="KW-0479">Metal-binding</keyword>
<dbReference type="Pfam" id="PF03473">
    <property type="entry name" value="MOSC"/>
    <property type="match status" value="1"/>
</dbReference>
<dbReference type="InterPro" id="IPR052353">
    <property type="entry name" value="Benzoxazolinone_Detox_Enz"/>
</dbReference>
<evidence type="ECO:0000256" key="4">
    <source>
        <dbReference type="ARBA" id="ARBA00022714"/>
    </source>
</evidence>
<evidence type="ECO:0000256" key="7">
    <source>
        <dbReference type="ARBA" id="ARBA00023004"/>
    </source>
</evidence>
<dbReference type="PROSITE" id="PS51340">
    <property type="entry name" value="MOSC"/>
    <property type="match status" value="1"/>
</dbReference>
<evidence type="ECO:0000256" key="2">
    <source>
        <dbReference type="ARBA" id="ARBA00022630"/>
    </source>
</evidence>
<keyword evidence="7" id="KW-0408">Iron</keyword>
<dbReference type="InterPro" id="IPR006058">
    <property type="entry name" value="2Fe2S_fd_BS"/>
</dbReference>
<dbReference type="SUPFAM" id="SSF63380">
    <property type="entry name" value="Riboflavin synthase domain-like"/>
    <property type="match status" value="1"/>
</dbReference>